<name>A0A3B0BWC6_9ACTN</name>
<dbReference type="Pfam" id="PF12697">
    <property type="entry name" value="Abhydrolase_6"/>
    <property type="match status" value="1"/>
</dbReference>
<keyword evidence="3" id="KW-1185">Reference proteome</keyword>
<gene>
    <name evidence="2" type="ORF">D7231_00655</name>
</gene>
<evidence type="ECO:0000259" key="1">
    <source>
        <dbReference type="Pfam" id="PF12697"/>
    </source>
</evidence>
<comment type="caution">
    <text evidence="2">The sequence shown here is derived from an EMBL/GenBank/DDBJ whole genome shotgun (WGS) entry which is preliminary data.</text>
</comment>
<accession>A0A3B0BWC6</accession>
<keyword evidence="2" id="KW-0378">Hydrolase</keyword>
<feature type="domain" description="AB hydrolase-1" evidence="1">
    <location>
        <begin position="24"/>
        <end position="267"/>
    </location>
</feature>
<reference evidence="2 3" key="1">
    <citation type="journal article" date="2015" name="Antonie Van Leeuwenhoek">
        <title>Streptomyces klenkii sp. nov., isolated from deep marine sediment.</title>
        <authorList>
            <person name="Veyisoglu A."/>
            <person name="Sahin N."/>
        </authorList>
    </citation>
    <scope>NUCLEOTIDE SEQUENCE [LARGE SCALE GENOMIC DNA]</scope>
    <source>
        <strain evidence="2 3">KCTC 29202</strain>
    </source>
</reference>
<sequence>MKTGTLTTPDAEIYYEVRGSGPPLLLVNGGDGDAAMFGPLAGRLAEDFTVITYDLRGNSRSRLTSPPREQWIEEHGDDARLLLDTVAAGEPAYVFGTSYGGMIGMALLARNPGRVRALVAHEPFVIDLLPDADRWHALFQEVYELYEREGTDAAMGRFCGEIGVDAPPAPEAAGSVPEPVREMLARIRANVGTCLAYELRSFVRFRPDAGALRAARFTIVIGGEGPKTLLHRTTQALAEHVGTGTGVTEFPGGHVGFLTHPAPFAAALRAAIGDC</sequence>
<dbReference type="PANTHER" id="PTHR43433">
    <property type="entry name" value="HYDROLASE, ALPHA/BETA FOLD FAMILY PROTEIN"/>
    <property type="match status" value="1"/>
</dbReference>
<protein>
    <submittedName>
        <fullName evidence="2">Alpha/beta fold hydrolase</fullName>
    </submittedName>
</protein>
<dbReference type="RefSeq" id="WP_120752905.1">
    <property type="nucleotide sequence ID" value="NZ_JBIBGF010000001.1"/>
</dbReference>
<dbReference type="EMBL" id="RBAM01000001">
    <property type="protein sequence ID" value="RKN77290.1"/>
    <property type="molecule type" value="Genomic_DNA"/>
</dbReference>
<dbReference type="Gene3D" id="3.40.50.1820">
    <property type="entry name" value="alpha/beta hydrolase"/>
    <property type="match status" value="1"/>
</dbReference>
<dbReference type="Proteomes" id="UP000270343">
    <property type="component" value="Unassembled WGS sequence"/>
</dbReference>
<dbReference type="GO" id="GO:0046503">
    <property type="term" value="P:glycerolipid catabolic process"/>
    <property type="evidence" value="ECO:0007669"/>
    <property type="project" value="TreeGrafter"/>
</dbReference>
<dbReference type="AlphaFoldDB" id="A0A3B0BWC6"/>
<dbReference type="InterPro" id="IPR050471">
    <property type="entry name" value="AB_hydrolase"/>
</dbReference>
<dbReference type="PANTHER" id="PTHR43433:SF5">
    <property type="entry name" value="AB HYDROLASE-1 DOMAIN-CONTAINING PROTEIN"/>
    <property type="match status" value="1"/>
</dbReference>
<organism evidence="2 3">
    <name type="scientific">Streptomyces klenkii</name>
    <dbReference type="NCBI Taxonomy" id="1420899"/>
    <lineage>
        <taxon>Bacteria</taxon>
        <taxon>Bacillati</taxon>
        <taxon>Actinomycetota</taxon>
        <taxon>Actinomycetes</taxon>
        <taxon>Kitasatosporales</taxon>
        <taxon>Streptomycetaceae</taxon>
        <taxon>Streptomyces</taxon>
    </lineage>
</organism>
<evidence type="ECO:0000313" key="3">
    <source>
        <dbReference type="Proteomes" id="UP000270343"/>
    </source>
</evidence>
<dbReference type="SUPFAM" id="SSF53474">
    <property type="entry name" value="alpha/beta-Hydrolases"/>
    <property type="match status" value="1"/>
</dbReference>
<proteinExistence type="predicted"/>
<dbReference type="InterPro" id="IPR029058">
    <property type="entry name" value="AB_hydrolase_fold"/>
</dbReference>
<dbReference type="OrthoDB" id="3210164at2"/>
<dbReference type="InterPro" id="IPR000073">
    <property type="entry name" value="AB_hydrolase_1"/>
</dbReference>
<dbReference type="GO" id="GO:0004806">
    <property type="term" value="F:triacylglycerol lipase activity"/>
    <property type="evidence" value="ECO:0007669"/>
    <property type="project" value="TreeGrafter"/>
</dbReference>
<evidence type="ECO:0000313" key="2">
    <source>
        <dbReference type="EMBL" id="RKN77290.1"/>
    </source>
</evidence>